<dbReference type="EMBL" id="NUDL01000028">
    <property type="protein sequence ID" value="PEM56594.1"/>
    <property type="molecule type" value="Genomic_DNA"/>
</dbReference>
<proteinExistence type="predicted"/>
<keyword evidence="1" id="KW-0812">Transmembrane</keyword>
<protein>
    <submittedName>
        <fullName evidence="3">Cytochrome c biogenesis protein CcdC</fullName>
    </submittedName>
</protein>
<comment type="caution">
    <text evidence="3">The sequence shown here is derived from an EMBL/GenBank/DDBJ whole genome shotgun (WGS) entry which is preliminary data.</text>
</comment>
<feature type="transmembrane region" description="Helical" evidence="1">
    <location>
        <begin position="58"/>
        <end position="79"/>
    </location>
</feature>
<dbReference type="EMBL" id="NVGE01000003">
    <property type="protein sequence ID" value="PFZ33920.1"/>
    <property type="molecule type" value="Genomic_DNA"/>
</dbReference>
<dbReference type="Proteomes" id="UP000223311">
    <property type="component" value="Unassembled WGS sequence"/>
</dbReference>
<evidence type="ECO:0000313" key="5">
    <source>
        <dbReference type="Proteomes" id="UP000223311"/>
    </source>
</evidence>
<sequence length="162" mass="18569">MQQGSYSITIFLLVIGLVIFRRMRSMNRPIKNKGRRLLLPLFFLLPGFSLYATPIQLAVWQIGIAAGIGLLLSIPLIILSGYEIREDGHIYAKKSIAFIATFLVIVLLRAYFRRHLQGLDPKSIGILFYTLAVCYIVPWRIGCYMKFRKVYVEKEKIAMPIS</sequence>
<evidence type="ECO:0000313" key="4">
    <source>
        <dbReference type="Proteomes" id="UP000220621"/>
    </source>
</evidence>
<dbReference type="PIRSF" id="PIRSF021441">
    <property type="entry name" value="DUF1453"/>
    <property type="match status" value="1"/>
</dbReference>
<evidence type="ECO:0000313" key="3">
    <source>
        <dbReference type="EMBL" id="PFZ33920.1"/>
    </source>
</evidence>
<feature type="transmembrane region" description="Helical" evidence="1">
    <location>
        <begin position="124"/>
        <end position="141"/>
    </location>
</feature>
<dbReference type="InterPro" id="IPR058247">
    <property type="entry name" value="DUF1453"/>
</dbReference>
<feature type="transmembrane region" description="Helical" evidence="1">
    <location>
        <begin position="6"/>
        <end position="23"/>
    </location>
</feature>
<gene>
    <name evidence="2" type="ORF">CN611_10385</name>
    <name evidence="3" type="ORF">COL66_04590</name>
</gene>
<evidence type="ECO:0000256" key="1">
    <source>
        <dbReference type="SAM" id="Phobius"/>
    </source>
</evidence>
<feature type="transmembrane region" description="Helical" evidence="1">
    <location>
        <begin position="91"/>
        <end position="112"/>
    </location>
</feature>
<dbReference type="AlphaFoldDB" id="A0A1A9PNP1"/>
<dbReference type="Proteomes" id="UP000220621">
    <property type="component" value="Unassembled WGS sequence"/>
</dbReference>
<dbReference type="Pfam" id="PF07301">
    <property type="entry name" value="DUF1453"/>
    <property type="match status" value="1"/>
</dbReference>
<dbReference type="InterPro" id="IPR031306">
    <property type="entry name" value="CcdC"/>
</dbReference>
<name>A0A1A9PNP1_9BACI</name>
<accession>A0A1A9PNP1</accession>
<feature type="transmembrane region" description="Helical" evidence="1">
    <location>
        <begin position="35"/>
        <end position="52"/>
    </location>
</feature>
<evidence type="ECO:0000313" key="2">
    <source>
        <dbReference type="EMBL" id="PEM56594.1"/>
    </source>
</evidence>
<reference evidence="4 5" key="1">
    <citation type="submission" date="2017-09" db="EMBL/GenBank/DDBJ databases">
        <title>Large-scale bioinformatics analysis of Bacillus genomes uncovers conserved roles of natural products in bacterial physiology.</title>
        <authorList>
            <consortium name="Agbiome Team Llc"/>
            <person name="Bleich R.M."/>
            <person name="Grubbs K.J."/>
            <person name="Santa Maria K.C."/>
            <person name="Allen S.E."/>
            <person name="Farag S."/>
            <person name="Shank E.A."/>
            <person name="Bowers A."/>
        </authorList>
    </citation>
    <scope>NUCLEOTIDE SEQUENCE [LARGE SCALE GENOMIC DNA]</scope>
    <source>
        <strain evidence="2 4">AFS010764</strain>
        <strain evidence="3 5">AFS080080</strain>
    </source>
</reference>
<dbReference type="RefSeq" id="WP_064477005.1">
    <property type="nucleotide sequence ID" value="NZ_CP015257.1"/>
</dbReference>
<organism evidence="3 5">
    <name type="scientific">Bacillus wiedmannii</name>
    <dbReference type="NCBI Taxonomy" id="1890302"/>
    <lineage>
        <taxon>Bacteria</taxon>
        <taxon>Bacillati</taxon>
        <taxon>Bacillota</taxon>
        <taxon>Bacilli</taxon>
        <taxon>Bacillales</taxon>
        <taxon>Bacillaceae</taxon>
        <taxon>Bacillus</taxon>
        <taxon>Bacillus cereus group</taxon>
    </lineage>
</organism>
<dbReference type="PANTHER" id="PTHR39164:SF1">
    <property type="entry name" value="PROTEIN CCDC"/>
    <property type="match status" value="1"/>
</dbReference>
<keyword evidence="1" id="KW-1133">Transmembrane helix</keyword>
<dbReference type="PANTHER" id="PTHR39164">
    <property type="entry name" value="PROTEIN CCDC"/>
    <property type="match status" value="1"/>
</dbReference>
<keyword evidence="1" id="KW-0472">Membrane</keyword>